<feature type="compositionally biased region" description="Low complexity" evidence="3">
    <location>
        <begin position="397"/>
        <end position="417"/>
    </location>
</feature>
<dbReference type="AlphaFoldDB" id="A0A221SX29"/>
<keyword evidence="1" id="KW-0645">Protease</keyword>
<dbReference type="PANTHER" id="PTHR43343">
    <property type="entry name" value="PEPTIDASE S12"/>
    <property type="match status" value="1"/>
</dbReference>
<keyword evidence="2" id="KW-0378">Hydrolase</keyword>
<dbReference type="STRING" id="317577.GCA_000419625_02062"/>
<feature type="region of interest" description="Disordered" evidence="3">
    <location>
        <begin position="397"/>
        <end position="420"/>
    </location>
</feature>
<evidence type="ECO:0000256" key="2">
    <source>
        <dbReference type="ARBA" id="ARBA00022801"/>
    </source>
</evidence>
<feature type="signal peptide" evidence="4">
    <location>
        <begin position="1"/>
        <end position="22"/>
    </location>
</feature>
<feature type="chain" id="PRO_5011286655" description="Serine protease" evidence="4">
    <location>
        <begin position="23"/>
        <end position="678"/>
    </location>
</feature>
<dbReference type="Proteomes" id="UP000259030">
    <property type="component" value="Chromosome"/>
</dbReference>
<dbReference type="GO" id="GO:0004252">
    <property type="term" value="F:serine-type endopeptidase activity"/>
    <property type="evidence" value="ECO:0007669"/>
    <property type="project" value="InterPro"/>
</dbReference>
<keyword evidence="6" id="KW-1185">Reference proteome</keyword>
<keyword evidence="4" id="KW-0732">Signal</keyword>
<accession>A0A221SX29</accession>
<dbReference type="GO" id="GO:0006508">
    <property type="term" value="P:proteolysis"/>
    <property type="evidence" value="ECO:0007669"/>
    <property type="project" value="UniProtKB-KW"/>
</dbReference>
<evidence type="ECO:0000256" key="4">
    <source>
        <dbReference type="SAM" id="SignalP"/>
    </source>
</evidence>
<proteinExistence type="predicted"/>
<evidence type="ECO:0008006" key="7">
    <source>
        <dbReference type="Google" id="ProtNLM"/>
    </source>
</evidence>
<dbReference type="Pfam" id="PF13365">
    <property type="entry name" value="Trypsin_2"/>
    <property type="match status" value="1"/>
</dbReference>
<feature type="region of interest" description="Disordered" evidence="3">
    <location>
        <begin position="247"/>
        <end position="285"/>
    </location>
</feature>
<organism evidence="5 6">
    <name type="scientific">Deinococcus ficus</name>
    <dbReference type="NCBI Taxonomy" id="317577"/>
    <lineage>
        <taxon>Bacteria</taxon>
        <taxon>Thermotogati</taxon>
        <taxon>Deinococcota</taxon>
        <taxon>Deinococci</taxon>
        <taxon>Deinococcales</taxon>
        <taxon>Deinococcaceae</taxon>
        <taxon>Deinococcus</taxon>
    </lineage>
</organism>
<evidence type="ECO:0000313" key="6">
    <source>
        <dbReference type="Proteomes" id="UP000259030"/>
    </source>
</evidence>
<protein>
    <recommendedName>
        <fullName evidence="7">Serine protease</fullName>
    </recommendedName>
</protein>
<gene>
    <name evidence="5" type="ORF">DFI_09265</name>
</gene>
<feature type="compositionally biased region" description="Low complexity" evidence="3">
    <location>
        <begin position="247"/>
        <end position="274"/>
    </location>
</feature>
<sequence length="678" mass="70070">MKRTASLLLSVLSLTVPSFAAAQTLPQAVRERIIKATVMLLPATEDGKLDGSRGSGTIISPEGFILTNYHVVGDNEARRLAPWVQVRTVRFVDEEPQPTYWGKVIAGDPFLDLAVVQIVEDKDEKPVGKLNLPFMQIGDSNRLTIGDPIYVFGFQGTGGMTLSYSAGSVAGFTGEDLSSGGRQWIKHDAQTGPGNSGGGAYNTDGDLIGVHSAGIAGQNNSRTSFMRPLSVAWGLITPNVPKFAVRSGTSTASTATNTGGAQAQTRGTTAGTGPAPTPRSDATGTLSWPLRGQSGQTWTMQYPEVGRISVTLTGTNAEGTPTGTATLPNGAKWSALFFAGTSSAAAKLAVSDGKAALFCAVDRAGLSGLNARGTALYIEDLNRSNGGDEVGDCTLQLQSGPGTTGSTTGTSGSLGSLLGQGGTAPSSAGLAWPLKGAVGQSWSVQLPQLGRLTVKLDGTTSTGNPKGTATLPDGTKWTAVLSYDTKADDTAMMVSDGDSLIYCLVTRSGLSGTTARGTAYYLKDLDSEDDPDKLGDCSFQLQGAAGAGTSGTGTAGTGTSTPTRLAWPLKPQVGQAWQVQIPELGLVTVSLTGRDDQGDPKGTATLPDGTKWTAYFYHEAAKNTTWLDILDGRGSMVYCAFTAQGLSGTGARGSAYYVKDVNAKEDPAKIGECSAQLK</sequence>
<dbReference type="Gene3D" id="2.40.10.120">
    <property type="match status" value="1"/>
</dbReference>
<dbReference type="PANTHER" id="PTHR43343:SF3">
    <property type="entry name" value="PROTEASE DO-LIKE 8, CHLOROPLASTIC"/>
    <property type="match status" value="1"/>
</dbReference>
<evidence type="ECO:0000256" key="3">
    <source>
        <dbReference type="SAM" id="MobiDB-lite"/>
    </source>
</evidence>
<dbReference type="InterPro" id="IPR009003">
    <property type="entry name" value="Peptidase_S1_PA"/>
</dbReference>
<evidence type="ECO:0000313" key="5">
    <source>
        <dbReference type="EMBL" id="ASN81171.1"/>
    </source>
</evidence>
<dbReference type="SUPFAM" id="SSF50494">
    <property type="entry name" value="Trypsin-like serine proteases"/>
    <property type="match status" value="1"/>
</dbReference>
<dbReference type="EMBL" id="CP021081">
    <property type="protein sequence ID" value="ASN81171.1"/>
    <property type="molecule type" value="Genomic_DNA"/>
</dbReference>
<evidence type="ECO:0000256" key="1">
    <source>
        <dbReference type="ARBA" id="ARBA00022670"/>
    </source>
</evidence>
<dbReference type="InterPro" id="IPR051201">
    <property type="entry name" value="Chloro_Bact_Ser_Proteases"/>
</dbReference>
<dbReference type="InterPro" id="IPR001940">
    <property type="entry name" value="Peptidase_S1C"/>
</dbReference>
<name>A0A221SX29_9DEIO</name>
<dbReference type="PRINTS" id="PR00834">
    <property type="entry name" value="PROTEASES2C"/>
</dbReference>
<dbReference type="KEGG" id="dfc:DFI_09265"/>
<dbReference type="RefSeq" id="WP_081425675.1">
    <property type="nucleotide sequence ID" value="NZ_CP021081.1"/>
</dbReference>
<reference evidence="5 6" key="1">
    <citation type="submission" date="2017-05" db="EMBL/GenBank/DDBJ databases">
        <title>The complete genome sequence of Deinococcus ficus isolated from the rhizosphere of the Ficus religiosa L. in Taiwan.</title>
        <authorList>
            <person name="Wu K.-M."/>
            <person name="Liao T.-L."/>
            <person name="Liu Y.-M."/>
            <person name="Young C.-C."/>
            <person name="Tsai S.-F."/>
        </authorList>
    </citation>
    <scope>NUCLEOTIDE SEQUENCE [LARGE SCALE GENOMIC DNA]</scope>
    <source>
        <strain evidence="5 6">CC-FR2-10</strain>
    </source>
</reference>